<dbReference type="InterPro" id="IPR002683">
    <property type="entry name" value="PsbP_C"/>
</dbReference>
<dbReference type="GO" id="GO:0005509">
    <property type="term" value="F:calcium ion binding"/>
    <property type="evidence" value="ECO:0007669"/>
    <property type="project" value="InterPro"/>
</dbReference>
<keyword evidence="1" id="KW-0812">Transmembrane</keyword>
<protein>
    <recommendedName>
        <fullName evidence="2">PsbP C-terminal domain-containing protein</fullName>
    </recommendedName>
</protein>
<dbReference type="GO" id="GO:0015979">
    <property type="term" value="P:photosynthesis"/>
    <property type="evidence" value="ECO:0007669"/>
    <property type="project" value="InterPro"/>
</dbReference>
<name>A0A0G0V1B3_9BACT</name>
<keyword evidence="1" id="KW-0472">Membrane</keyword>
<sequence length="282" mass="32088">MKKNQKNRRTRIKPLWWVIGAFIVAVILYVGLPDKSSPEQQVGPSDSESGMLLYKGNGYEILYPNNWQLDESEQEAPAVIIASLDNHAKVYIQAQYDPRLITGSGKTATIKNLTDAFRQNPDYSITSTLGSEINGNVAYLVNGTFKDNGKQLEFREYTIFGDDGNYYSLRINNNPGDYQKALDGMVSSFTITQPNQDEVTARDLVETLGEVQTFKKQVQASGRSTFGVQVDRKSTTNELYYIVQVYEIFPDHMTTFNWYRVNPTTWVVERQDLATDTWEQVD</sequence>
<evidence type="ECO:0000313" key="3">
    <source>
        <dbReference type="EMBL" id="KKR94703.1"/>
    </source>
</evidence>
<dbReference type="Pfam" id="PF01789">
    <property type="entry name" value="PsbP"/>
    <property type="match status" value="1"/>
</dbReference>
<feature type="transmembrane region" description="Helical" evidence="1">
    <location>
        <begin position="12"/>
        <end position="32"/>
    </location>
</feature>
<dbReference type="EMBL" id="LCAN01000004">
    <property type="protein sequence ID" value="KKR94703.1"/>
    <property type="molecule type" value="Genomic_DNA"/>
</dbReference>
<keyword evidence="1" id="KW-1133">Transmembrane helix</keyword>
<proteinExistence type="predicted"/>
<dbReference type="Proteomes" id="UP000034961">
    <property type="component" value="Unassembled WGS sequence"/>
</dbReference>
<dbReference type="AlphaFoldDB" id="A0A0G0V1B3"/>
<dbReference type="GO" id="GO:0019898">
    <property type="term" value="C:extrinsic component of membrane"/>
    <property type="evidence" value="ECO:0007669"/>
    <property type="project" value="InterPro"/>
</dbReference>
<organism evidence="3 4">
    <name type="scientific">Candidatus Roizmanbacteria bacterium GW2011_GWA1_41_13</name>
    <dbReference type="NCBI Taxonomy" id="1618474"/>
    <lineage>
        <taxon>Bacteria</taxon>
        <taxon>Candidatus Roizmaniibacteriota</taxon>
    </lineage>
</organism>
<evidence type="ECO:0000256" key="1">
    <source>
        <dbReference type="SAM" id="Phobius"/>
    </source>
</evidence>
<evidence type="ECO:0000313" key="4">
    <source>
        <dbReference type="Proteomes" id="UP000034961"/>
    </source>
</evidence>
<dbReference type="GO" id="GO:0009654">
    <property type="term" value="C:photosystem II oxygen evolving complex"/>
    <property type="evidence" value="ECO:0007669"/>
    <property type="project" value="InterPro"/>
</dbReference>
<accession>A0A0G0V1B3</accession>
<gene>
    <name evidence="3" type="ORF">UU41_C0004G0003</name>
</gene>
<comment type="caution">
    <text evidence="3">The sequence shown here is derived from an EMBL/GenBank/DDBJ whole genome shotgun (WGS) entry which is preliminary data.</text>
</comment>
<reference evidence="3 4" key="1">
    <citation type="journal article" date="2015" name="Nature">
        <title>rRNA introns, odd ribosomes, and small enigmatic genomes across a large radiation of phyla.</title>
        <authorList>
            <person name="Brown C.T."/>
            <person name="Hug L.A."/>
            <person name="Thomas B.C."/>
            <person name="Sharon I."/>
            <person name="Castelle C.J."/>
            <person name="Singh A."/>
            <person name="Wilkins M.J."/>
            <person name="Williams K.H."/>
            <person name="Banfield J.F."/>
        </authorList>
    </citation>
    <scope>NUCLEOTIDE SEQUENCE [LARGE SCALE GENOMIC DNA]</scope>
</reference>
<evidence type="ECO:0000259" key="2">
    <source>
        <dbReference type="Pfam" id="PF01789"/>
    </source>
</evidence>
<feature type="domain" description="PsbP C-terminal" evidence="2">
    <location>
        <begin position="54"/>
        <end position="191"/>
    </location>
</feature>